<organism evidence="1 2">
    <name type="scientific">Clostridium lapidicellarium</name>
    <dbReference type="NCBI Taxonomy" id="3240931"/>
    <lineage>
        <taxon>Bacteria</taxon>
        <taxon>Bacillati</taxon>
        <taxon>Bacillota</taxon>
        <taxon>Clostridia</taxon>
        <taxon>Eubacteriales</taxon>
        <taxon>Clostridiaceae</taxon>
        <taxon>Clostridium</taxon>
    </lineage>
</organism>
<reference evidence="1 2" key="1">
    <citation type="submission" date="2024-08" db="EMBL/GenBank/DDBJ databases">
        <title>Clostridium lapicellarii sp. nov., and Clostridium renhuaiense sp. nov., two species isolated from the mud in a fermentation cellar used for producing sauce-flavour Chinese liquors.</title>
        <authorList>
            <person name="Yang F."/>
            <person name="Wang H."/>
            <person name="Chen L.Q."/>
            <person name="Zhou N."/>
            <person name="Lu J.J."/>
            <person name="Pu X.X."/>
            <person name="Wan B."/>
            <person name="Wang L."/>
            <person name="Liu S.J."/>
        </authorList>
    </citation>
    <scope>NUCLEOTIDE SEQUENCE [LARGE SCALE GENOMIC DNA]</scope>
    <source>
        <strain evidence="1 2">MT-113</strain>
    </source>
</reference>
<evidence type="ECO:0000313" key="1">
    <source>
        <dbReference type="EMBL" id="MEY8763377.1"/>
    </source>
</evidence>
<gene>
    <name evidence="1" type="ORF">AB8S09_06945</name>
</gene>
<keyword evidence="2" id="KW-1185">Reference proteome</keyword>
<dbReference type="EMBL" id="JBGFFE010000007">
    <property type="protein sequence ID" value="MEY8763377.1"/>
    <property type="molecule type" value="Genomic_DNA"/>
</dbReference>
<proteinExistence type="predicted"/>
<accession>A0ABV4DWJ6</accession>
<evidence type="ECO:0000313" key="2">
    <source>
        <dbReference type="Proteomes" id="UP001565220"/>
    </source>
</evidence>
<sequence length="60" mass="7076">MDRCLVCGRKLKSKESKEIGIGPVCLSRINKVKREQKKRHKEKIQHKQEILKGQINMFND</sequence>
<dbReference type="Proteomes" id="UP001565220">
    <property type="component" value="Unassembled WGS sequence"/>
</dbReference>
<protein>
    <submittedName>
        <fullName evidence="1">DUF6011 domain-containing protein</fullName>
    </submittedName>
</protein>
<dbReference type="InterPro" id="IPR046053">
    <property type="entry name" value="DUF6011"/>
</dbReference>
<dbReference type="RefSeq" id="WP_369868831.1">
    <property type="nucleotide sequence ID" value="NZ_JBGFFE010000007.1"/>
</dbReference>
<comment type="caution">
    <text evidence="1">The sequence shown here is derived from an EMBL/GenBank/DDBJ whole genome shotgun (WGS) entry which is preliminary data.</text>
</comment>
<name>A0ABV4DWJ6_9CLOT</name>
<dbReference type="Pfam" id="PF19474">
    <property type="entry name" value="DUF6011"/>
    <property type="match status" value="1"/>
</dbReference>